<evidence type="ECO:0000313" key="3">
    <source>
        <dbReference type="Proteomes" id="UP001610432"/>
    </source>
</evidence>
<dbReference type="InterPro" id="IPR043129">
    <property type="entry name" value="ATPase_NBD"/>
</dbReference>
<dbReference type="Proteomes" id="UP001610432">
    <property type="component" value="Unassembled WGS sequence"/>
</dbReference>
<dbReference type="EMBL" id="JBFXLQ010000009">
    <property type="protein sequence ID" value="KAL2869532.1"/>
    <property type="molecule type" value="Genomic_DNA"/>
</dbReference>
<organism evidence="2 3">
    <name type="scientific">Aspergillus lucknowensis</name>
    <dbReference type="NCBI Taxonomy" id="176173"/>
    <lineage>
        <taxon>Eukaryota</taxon>
        <taxon>Fungi</taxon>
        <taxon>Dikarya</taxon>
        <taxon>Ascomycota</taxon>
        <taxon>Pezizomycotina</taxon>
        <taxon>Eurotiomycetes</taxon>
        <taxon>Eurotiomycetidae</taxon>
        <taxon>Eurotiales</taxon>
        <taxon>Aspergillaceae</taxon>
        <taxon>Aspergillus</taxon>
        <taxon>Aspergillus subgen. Nidulantes</taxon>
    </lineage>
</organism>
<name>A0ABR4M1V3_9EURO</name>
<feature type="compositionally biased region" description="Basic and acidic residues" evidence="1">
    <location>
        <begin position="64"/>
        <end position="86"/>
    </location>
</feature>
<dbReference type="Gene3D" id="3.90.640.10">
    <property type="entry name" value="Actin, Chain A, domain 4"/>
    <property type="match status" value="1"/>
</dbReference>
<proteinExistence type="predicted"/>
<evidence type="ECO:0000313" key="2">
    <source>
        <dbReference type="EMBL" id="KAL2869532.1"/>
    </source>
</evidence>
<dbReference type="Gene3D" id="3.30.420.40">
    <property type="match status" value="2"/>
</dbReference>
<comment type="caution">
    <text evidence="2">The sequence shown here is derived from an EMBL/GenBank/DDBJ whole genome shotgun (WGS) entry which is preliminary data.</text>
</comment>
<dbReference type="PANTHER" id="PTHR42749:SF8">
    <property type="entry name" value="HSP70 FAMILY PROTEIN (AFU_ORTHOLOGUE AFUA_3G13740)"/>
    <property type="match status" value="1"/>
</dbReference>
<dbReference type="CDD" id="cd10170">
    <property type="entry name" value="ASKHA_NBD_HSP70"/>
    <property type="match status" value="1"/>
</dbReference>
<dbReference type="SUPFAM" id="SSF53067">
    <property type="entry name" value="Actin-like ATPase domain"/>
    <property type="match status" value="2"/>
</dbReference>
<protein>
    <submittedName>
        <fullName evidence="2">Uncharacterized protein</fullName>
    </submittedName>
</protein>
<keyword evidence="3" id="KW-1185">Reference proteome</keyword>
<accession>A0ABR4M1V3</accession>
<reference evidence="2 3" key="1">
    <citation type="submission" date="2024-07" db="EMBL/GenBank/DDBJ databases">
        <title>Section-level genome sequencing and comparative genomics of Aspergillus sections Usti and Cavernicolus.</title>
        <authorList>
            <consortium name="Lawrence Berkeley National Laboratory"/>
            <person name="Nybo J.L."/>
            <person name="Vesth T.C."/>
            <person name="Theobald S."/>
            <person name="Frisvad J.C."/>
            <person name="Larsen T.O."/>
            <person name="Kjaerboelling I."/>
            <person name="Rothschild-Mancinelli K."/>
            <person name="Lyhne E.K."/>
            <person name="Kogle M.E."/>
            <person name="Barry K."/>
            <person name="Clum A."/>
            <person name="Na H."/>
            <person name="Ledsgaard L."/>
            <person name="Lin J."/>
            <person name="Lipzen A."/>
            <person name="Kuo A."/>
            <person name="Riley R."/>
            <person name="Mondo S."/>
            <person name="Labutti K."/>
            <person name="Haridas S."/>
            <person name="Pangalinan J."/>
            <person name="Salamov A.A."/>
            <person name="Simmons B.A."/>
            <person name="Magnuson J.K."/>
            <person name="Chen J."/>
            <person name="Drula E."/>
            <person name="Henrissat B."/>
            <person name="Wiebenga A."/>
            <person name="Lubbers R.J."/>
            <person name="Gomes A.C."/>
            <person name="Macurrencykelacurrency M.R."/>
            <person name="Stajich J."/>
            <person name="Grigoriev I.V."/>
            <person name="Mortensen U.H."/>
            <person name="De Vries R.P."/>
            <person name="Baker S.E."/>
            <person name="Andersen M.R."/>
        </authorList>
    </citation>
    <scope>NUCLEOTIDE SEQUENCE [LARGE SCALE GENOMIC DNA]</scope>
    <source>
        <strain evidence="2 3">CBS 449.75</strain>
    </source>
</reference>
<feature type="region of interest" description="Disordered" evidence="1">
    <location>
        <begin position="1"/>
        <end position="104"/>
    </location>
</feature>
<evidence type="ECO:0000256" key="1">
    <source>
        <dbReference type="SAM" id="MobiDB-lite"/>
    </source>
</evidence>
<dbReference type="GeneID" id="98142600"/>
<feature type="compositionally biased region" description="Low complexity" evidence="1">
    <location>
        <begin position="43"/>
        <end position="63"/>
    </location>
</feature>
<dbReference type="PANTHER" id="PTHR42749">
    <property type="entry name" value="CELL SHAPE-DETERMINING PROTEIN MREB"/>
    <property type="match status" value="1"/>
</dbReference>
<gene>
    <name evidence="2" type="ORF">BJX67DRAFT_332760</name>
</gene>
<dbReference type="RefSeq" id="XP_070888511.1">
    <property type="nucleotide sequence ID" value="XM_071027528.1"/>
</dbReference>
<sequence>MVKPRRLETRKRRRASTIIDVDAYFTGTDPEFSDGIVLDGAPSRGSSRATTETTTGTPPSGEPSAERSVEGSEERSVEGSEERSADPSEPFTSTSPPPAPRTKFIIGLDYGTTFSSVSYIKFDSDSPPQTLLSEQIRSVTDWPDVDSRERNIPEVPSESWYLDGRLFWGYGARQYILGIEDDNLNLKNRIIQYAKLLLLEHKRGTPAPRQELRRTLFRARKDEKDAIKDYLLQVLKHSKEFLKDREGFSEECEVELVFCVPAGWPTRVIRTMQEIILDIANELKLGILGAPYVLNEPEAAAAYILEACSGSENLKVSSNSVQTVLILTPVGKEGEVFMVCDAGGGTTDAITYRVCQKGPFRVEEVIPPTGNHCGSSLANQALKDKVIERIKSTHYNSLRGPFEYIIEHDIMSVFEYKLKRRFNPADGLDGREAILVHGLVRNDSLGFGTDTLHIKRKEIAALFQDSLNGISKLIRQQINAAAAKGLTVKKILLVGGFSAAPILRSHVEAEFRPLKILYPPKSIDNAVTVSHGAVFRALNKSDGPKRIVQSNFGFLQWELYSKRHKGHRGVFPTTHKTDGKHYVRVLDWVIKKGRLLGKQQQFRTPNWQVFKPDEELVINQKIWVSEFDNAQDHYPVTASCNKGAEVFGILQIDLEPLKKEGRLELKSGPDGMFYEVHYELGMEIDGRNLAAKFFYPPGGMCRGQTQLCIAASFIPGTE</sequence>